<name>A0A2M7G9Y9_9BACT</name>
<dbReference type="InterPro" id="IPR050834">
    <property type="entry name" value="Glycosyltransf_2"/>
</dbReference>
<gene>
    <name evidence="2" type="ORF">COW36_02305</name>
</gene>
<sequence>MRKYHGPTEQTCLKNYLGVRLKSRFLLSFKLTAQRDAIVFEECVSVLVPLYNHAAYIEQALDSLLSQDYPQLEILVVDDGSSDGGDRLVEQKYTSSGVRLIRQKRNRCGTTRALNTALEQASGEFICWLSADDWFLPQKISQQRQAYARIFSDRPGVLHTAPGYISHDLDYALKSAKLPEAEIRQTFQTQGCVSWQEEAEDPADDLQFFYFFLFNYINGITVFFPRLLVERFGLFSESFPLTQDYEFWFRLAWQGIPFRVMPQAYSYSRMHAGNLERYRSDIPAEAALIVRLYSELSQSEQLRSARLAQGFAPEQTDLFLARIMQFRQIADYELSWLKRARQAGPLDPSWEAEILRLQKQVGNLEPAPQRGDQRLSFLMYLSEATLPSSRWYACLTHLFEAFRAEDPIRILIWVPGSESLETIQQELEKALLEITHYLGTLPDLALELLADMSLSEALAETDLVIPVGAPDQEEAPLLYHAQQTKKSLLYHTSPPELRKYLEAQAPSFPLQGSDRSPQKR</sequence>
<reference evidence="2 3" key="1">
    <citation type="submission" date="2017-09" db="EMBL/GenBank/DDBJ databases">
        <title>Depth-based differentiation of microbial function through sediment-hosted aquifers and enrichment of novel symbionts in the deep terrestrial subsurface.</title>
        <authorList>
            <person name="Probst A.J."/>
            <person name="Ladd B."/>
            <person name="Jarett J.K."/>
            <person name="Geller-Mcgrath D.E."/>
            <person name="Sieber C.M."/>
            <person name="Emerson J.B."/>
            <person name="Anantharaman K."/>
            <person name="Thomas B.C."/>
            <person name="Malmstrom R."/>
            <person name="Stieglmeier M."/>
            <person name="Klingl A."/>
            <person name="Woyke T."/>
            <person name="Ryan C.M."/>
            <person name="Banfield J.F."/>
        </authorList>
    </citation>
    <scope>NUCLEOTIDE SEQUENCE [LARGE SCALE GENOMIC DNA]</scope>
    <source>
        <strain evidence="2">CG17_big_fil_post_rev_8_21_14_2_50_48_46</strain>
    </source>
</reference>
<feature type="domain" description="Glycosyltransferase 2-like" evidence="1">
    <location>
        <begin position="45"/>
        <end position="146"/>
    </location>
</feature>
<proteinExistence type="predicted"/>
<dbReference type="InterPro" id="IPR001173">
    <property type="entry name" value="Glyco_trans_2-like"/>
</dbReference>
<dbReference type="PANTHER" id="PTHR43685">
    <property type="entry name" value="GLYCOSYLTRANSFERASE"/>
    <property type="match status" value="1"/>
</dbReference>
<evidence type="ECO:0000313" key="2">
    <source>
        <dbReference type="EMBL" id="PIW18962.1"/>
    </source>
</evidence>
<dbReference type="Pfam" id="PF00535">
    <property type="entry name" value="Glycos_transf_2"/>
    <property type="match status" value="1"/>
</dbReference>
<dbReference type="InterPro" id="IPR029044">
    <property type="entry name" value="Nucleotide-diphossugar_trans"/>
</dbReference>
<comment type="caution">
    <text evidence="2">The sequence shown here is derived from an EMBL/GenBank/DDBJ whole genome shotgun (WGS) entry which is preliminary data.</text>
</comment>
<protein>
    <recommendedName>
        <fullName evidence="1">Glycosyltransferase 2-like domain-containing protein</fullName>
    </recommendedName>
</protein>
<dbReference type="AlphaFoldDB" id="A0A2M7G9Y9"/>
<dbReference type="Gene3D" id="3.90.550.10">
    <property type="entry name" value="Spore Coat Polysaccharide Biosynthesis Protein SpsA, Chain A"/>
    <property type="match status" value="1"/>
</dbReference>
<dbReference type="SUPFAM" id="SSF53448">
    <property type="entry name" value="Nucleotide-diphospho-sugar transferases"/>
    <property type="match status" value="1"/>
</dbReference>
<organism evidence="2 3">
    <name type="scientific">bacterium (Candidatus Blackallbacteria) CG17_big_fil_post_rev_8_21_14_2_50_48_46</name>
    <dbReference type="NCBI Taxonomy" id="2014261"/>
    <lineage>
        <taxon>Bacteria</taxon>
        <taxon>Candidatus Blackallbacteria</taxon>
    </lineage>
</organism>
<dbReference type="Proteomes" id="UP000231019">
    <property type="component" value="Unassembled WGS sequence"/>
</dbReference>
<evidence type="ECO:0000259" key="1">
    <source>
        <dbReference type="Pfam" id="PF00535"/>
    </source>
</evidence>
<evidence type="ECO:0000313" key="3">
    <source>
        <dbReference type="Proteomes" id="UP000231019"/>
    </source>
</evidence>
<dbReference type="EMBL" id="PFFQ01000006">
    <property type="protein sequence ID" value="PIW18962.1"/>
    <property type="molecule type" value="Genomic_DNA"/>
</dbReference>
<accession>A0A2M7G9Y9</accession>
<dbReference type="PANTHER" id="PTHR43685:SF2">
    <property type="entry name" value="GLYCOSYLTRANSFERASE 2-LIKE DOMAIN-CONTAINING PROTEIN"/>
    <property type="match status" value="1"/>
</dbReference>